<keyword evidence="2" id="KW-0614">Plasmid</keyword>
<evidence type="ECO:0000313" key="1">
    <source>
        <dbReference type="EMBL" id="AOY85055.1"/>
    </source>
</evidence>
<protein>
    <submittedName>
        <fullName evidence="2">Uncharacterized protein</fullName>
    </submittedName>
</protein>
<sequence>MAHDKNKVKEAVITEVETWWSFDRPLAETLVNEVLENPECDPVLTKVFINKLVGSTIYK</sequence>
<gene>
    <name evidence="1" type="ORF">BJP36_35440</name>
    <name evidence="2" type="ORF">BJP36_35450</name>
</gene>
<geneLocation type="plasmid" evidence="2">
    <name>unnamed1</name>
</geneLocation>
<evidence type="ECO:0000313" key="3">
    <source>
        <dbReference type="Proteomes" id="UP000176944"/>
    </source>
</evidence>
<accession>A0A1D9GBQ8</accession>
<dbReference type="EMBL" id="CP017709">
    <property type="protein sequence ID" value="AOY85057.1"/>
    <property type="molecule type" value="Genomic_DNA"/>
</dbReference>
<dbReference type="EMBL" id="CP017709">
    <property type="protein sequence ID" value="AOY85055.1"/>
    <property type="molecule type" value="Genomic_DNA"/>
</dbReference>
<dbReference type="Proteomes" id="UP000176944">
    <property type="component" value="Plasmid unnamed1"/>
</dbReference>
<name>A0A1D9GBQ8_MOOP1</name>
<proteinExistence type="predicted"/>
<organism evidence="2 3">
    <name type="scientific">Moorena producens (strain JHB)</name>
    <dbReference type="NCBI Taxonomy" id="1454205"/>
    <lineage>
        <taxon>Bacteria</taxon>
        <taxon>Bacillati</taxon>
        <taxon>Cyanobacteriota</taxon>
        <taxon>Cyanophyceae</taxon>
        <taxon>Coleofasciculales</taxon>
        <taxon>Coleofasciculaceae</taxon>
        <taxon>Moorena</taxon>
    </lineage>
</organism>
<reference evidence="3" key="1">
    <citation type="submission" date="2016-10" db="EMBL/GenBank/DDBJ databases">
        <title>Comparative genomics uncovers the prolific and rare metabolic potential of the cyanobacterial genus Moorea.</title>
        <authorList>
            <person name="Leao T."/>
            <person name="Castelao G."/>
            <person name="Korobeynikov A."/>
            <person name="Monroe E.A."/>
            <person name="Podell S."/>
            <person name="Glukhov E."/>
            <person name="Allen E."/>
            <person name="Gerwick W.H."/>
            <person name="Gerwick L."/>
        </authorList>
    </citation>
    <scope>NUCLEOTIDE SEQUENCE [LARGE SCALE GENOMIC DNA]</scope>
    <source>
        <strain evidence="3">JHB</strain>
        <plasmid evidence="3">Plasmid unnamed1</plasmid>
    </source>
</reference>
<evidence type="ECO:0000313" key="2">
    <source>
        <dbReference type="EMBL" id="AOY85057.1"/>
    </source>
</evidence>
<dbReference type="AlphaFoldDB" id="A0A1D9GBQ8"/>
<reference evidence="2" key="2">
    <citation type="journal article" date="2017" name="Proc. Natl. Acad. Sci. U.S.A.">
        <title>Comparative genomics uncovers the prolific and distinctive metabolic potential of the cyanobacterial genus Moorea.</title>
        <authorList>
            <person name="Leao T."/>
            <person name="Castelao G."/>
            <person name="Korobeynikov A."/>
            <person name="Monroe E.A."/>
            <person name="Podell S."/>
            <person name="Glukhov E."/>
            <person name="Allen E.E."/>
            <person name="Gerwick W.H."/>
            <person name="Gerwick L."/>
        </authorList>
    </citation>
    <scope>NUCLEOTIDE SEQUENCE</scope>
    <source>
        <strain evidence="2">JHB</strain>
        <plasmid evidence="2">unnamed1</plasmid>
    </source>
</reference>